<gene>
    <name evidence="1" type="ORF">CORC01_06322</name>
</gene>
<dbReference type="EMBL" id="MJBS01000047">
    <property type="protein sequence ID" value="OHE98326.1"/>
    <property type="molecule type" value="Genomic_DNA"/>
</dbReference>
<protein>
    <submittedName>
        <fullName evidence="1">Uncharacterized protein</fullName>
    </submittedName>
</protein>
<dbReference type="GeneID" id="34559473"/>
<evidence type="ECO:0000313" key="2">
    <source>
        <dbReference type="Proteomes" id="UP000176998"/>
    </source>
</evidence>
<comment type="caution">
    <text evidence="1">The sequence shown here is derived from an EMBL/GenBank/DDBJ whole genome shotgun (WGS) entry which is preliminary data.</text>
</comment>
<sequence>MASERSNQPEGTNSQQTISCQALIHTVCPQYLKAGEAEQIMKQFDSCPWLEDKQVLWSDVRRKQAQDWADHRGLQTLTTVMGPLMVSSNPQCLRKSKSSSAWSDYMKGASLIFAWRISKGSRTTVLTPPPPERFHPDGLTNYQDIEEPVLKGRLGTPTFCRIFLVHPTVQAAQDYRYQVWPVDCTDLWLTTFGNNAISMHTWRTISKSRSKFLIWWSNKSLFPQLTEV</sequence>
<dbReference type="OrthoDB" id="5232980at2759"/>
<dbReference type="Proteomes" id="UP000176998">
    <property type="component" value="Unassembled WGS sequence"/>
</dbReference>
<name>A0A1G4BAI7_9PEZI</name>
<keyword evidence="2" id="KW-1185">Reference proteome</keyword>
<proteinExistence type="predicted"/>
<evidence type="ECO:0000313" key="1">
    <source>
        <dbReference type="EMBL" id="OHE98326.1"/>
    </source>
</evidence>
<dbReference type="AlphaFoldDB" id="A0A1G4BAI7"/>
<organism evidence="1 2">
    <name type="scientific">Colletotrichum orchidophilum</name>
    <dbReference type="NCBI Taxonomy" id="1209926"/>
    <lineage>
        <taxon>Eukaryota</taxon>
        <taxon>Fungi</taxon>
        <taxon>Dikarya</taxon>
        <taxon>Ascomycota</taxon>
        <taxon>Pezizomycotina</taxon>
        <taxon>Sordariomycetes</taxon>
        <taxon>Hypocreomycetidae</taxon>
        <taxon>Glomerellales</taxon>
        <taxon>Glomerellaceae</taxon>
        <taxon>Colletotrichum</taxon>
    </lineage>
</organism>
<accession>A0A1G4BAI7</accession>
<dbReference type="STRING" id="1209926.A0A1G4BAI7"/>
<reference evidence="1 2" key="1">
    <citation type="submission" date="2016-09" db="EMBL/GenBank/DDBJ databases">
        <authorList>
            <person name="Capua I."/>
            <person name="De Benedictis P."/>
            <person name="Joannis T."/>
            <person name="Lombin L.H."/>
            <person name="Cattoli G."/>
        </authorList>
    </citation>
    <scope>NUCLEOTIDE SEQUENCE [LARGE SCALE GENOMIC DNA]</scope>
    <source>
        <strain evidence="1 2">IMI 309357</strain>
    </source>
</reference>
<dbReference type="RefSeq" id="XP_022475476.1">
    <property type="nucleotide sequence ID" value="XM_022617963.1"/>
</dbReference>